<name>A0A2X0IIG8_9ACTN</name>
<dbReference type="InterPro" id="IPR010618">
    <property type="entry name" value="RPF"/>
</dbReference>
<keyword evidence="3" id="KW-0645">Protease</keyword>
<keyword evidence="13" id="KW-1185">Reference proteome</keyword>
<evidence type="ECO:0000256" key="8">
    <source>
        <dbReference type="SAM" id="MobiDB-lite"/>
    </source>
</evidence>
<reference evidence="12 13" key="1">
    <citation type="submission" date="2018-06" db="EMBL/GenBank/DDBJ databases">
        <title>Streptacidiphilus pinicola sp. nov., isolated from pine grove soil.</title>
        <authorList>
            <person name="Roh S.G."/>
            <person name="Park S."/>
            <person name="Kim M.-K."/>
            <person name="Yun B.-R."/>
            <person name="Park J."/>
            <person name="Kim M.J."/>
            <person name="Kim Y.S."/>
            <person name="Kim S.B."/>
        </authorList>
    </citation>
    <scope>NUCLEOTIDE SEQUENCE [LARGE SCALE GENOMIC DNA]</scope>
    <source>
        <strain evidence="12 13">MMS16-CNU450</strain>
    </source>
</reference>
<dbReference type="Pfam" id="PF01476">
    <property type="entry name" value="LysM"/>
    <property type="match status" value="1"/>
</dbReference>
<dbReference type="GO" id="GO:0008234">
    <property type="term" value="F:cysteine-type peptidase activity"/>
    <property type="evidence" value="ECO:0007669"/>
    <property type="project" value="UniProtKB-KW"/>
</dbReference>
<dbReference type="SUPFAM" id="SSF54001">
    <property type="entry name" value="Cysteine proteinases"/>
    <property type="match status" value="1"/>
</dbReference>
<organism evidence="12 13">
    <name type="scientific">Streptacidiphilus pinicola</name>
    <dbReference type="NCBI Taxonomy" id="2219663"/>
    <lineage>
        <taxon>Bacteria</taxon>
        <taxon>Bacillati</taxon>
        <taxon>Actinomycetota</taxon>
        <taxon>Actinomycetes</taxon>
        <taxon>Kitasatosporales</taxon>
        <taxon>Streptomycetaceae</taxon>
        <taxon>Streptacidiphilus</taxon>
    </lineage>
</organism>
<evidence type="ECO:0000256" key="5">
    <source>
        <dbReference type="ARBA" id="ARBA00022737"/>
    </source>
</evidence>
<evidence type="ECO:0000259" key="10">
    <source>
        <dbReference type="PROSITE" id="PS51782"/>
    </source>
</evidence>
<dbReference type="PANTHER" id="PTHR47053:SF1">
    <property type="entry name" value="MUREIN DD-ENDOPEPTIDASE MEPH-RELATED"/>
    <property type="match status" value="1"/>
</dbReference>
<dbReference type="InterPro" id="IPR038765">
    <property type="entry name" value="Papain-like_cys_pep_sf"/>
</dbReference>
<dbReference type="SMART" id="SM00257">
    <property type="entry name" value="LysM"/>
    <property type="match status" value="1"/>
</dbReference>
<feature type="region of interest" description="Disordered" evidence="8">
    <location>
        <begin position="121"/>
        <end position="199"/>
    </location>
</feature>
<keyword evidence="6" id="KW-0378">Hydrolase</keyword>
<feature type="region of interest" description="Disordered" evidence="8">
    <location>
        <begin position="249"/>
        <end position="274"/>
    </location>
</feature>
<gene>
    <name evidence="12" type="ORF">DN069_17145</name>
</gene>
<evidence type="ECO:0000256" key="3">
    <source>
        <dbReference type="ARBA" id="ARBA00022670"/>
    </source>
</evidence>
<protein>
    <submittedName>
        <fullName evidence="12">Peptidase</fullName>
    </submittedName>
</protein>
<dbReference type="PROSITE" id="PS51782">
    <property type="entry name" value="LYSM"/>
    <property type="match status" value="1"/>
</dbReference>
<dbReference type="Proteomes" id="UP000248889">
    <property type="component" value="Unassembled WGS sequence"/>
</dbReference>
<comment type="similarity">
    <text evidence="1">Belongs to the peptidase C40 family.</text>
</comment>
<dbReference type="Pfam" id="PF00877">
    <property type="entry name" value="NLPC_P60"/>
    <property type="match status" value="1"/>
</dbReference>
<dbReference type="CDD" id="cd13925">
    <property type="entry name" value="RPF"/>
    <property type="match status" value="1"/>
</dbReference>
<evidence type="ECO:0000256" key="2">
    <source>
        <dbReference type="ARBA" id="ARBA00010830"/>
    </source>
</evidence>
<dbReference type="PROSITE" id="PS51935">
    <property type="entry name" value="NLPC_P60"/>
    <property type="match status" value="1"/>
</dbReference>
<dbReference type="Gene3D" id="1.10.530.10">
    <property type="match status" value="1"/>
</dbReference>
<accession>A0A2X0IIG8</accession>
<evidence type="ECO:0000313" key="12">
    <source>
        <dbReference type="EMBL" id="RAG84387.1"/>
    </source>
</evidence>
<evidence type="ECO:0000256" key="1">
    <source>
        <dbReference type="ARBA" id="ARBA00007074"/>
    </source>
</evidence>
<dbReference type="PANTHER" id="PTHR47053">
    <property type="entry name" value="MUREIN DD-ENDOPEPTIDASE MEPH-RELATED"/>
    <property type="match status" value="1"/>
</dbReference>
<dbReference type="InterPro" id="IPR000064">
    <property type="entry name" value="NLP_P60_dom"/>
</dbReference>
<dbReference type="SUPFAM" id="SSF54106">
    <property type="entry name" value="LysM domain"/>
    <property type="match status" value="1"/>
</dbReference>
<dbReference type="InterPro" id="IPR036779">
    <property type="entry name" value="LysM_dom_sf"/>
</dbReference>
<comment type="similarity">
    <text evidence="2">Belongs to the transglycosylase family. Rpf subfamily.</text>
</comment>
<dbReference type="SUPFAM" id="SSF53955">
    <property type="entry name" value="Lysozyme-like"/>
    <property type="match status" value="1"/>
</dbReference>
<keyword evidence="5" id="KW-0677">Repeat</keyword>
<feature type="compositionally biased region" description="Low complexity" evidence="8">
    <location>
        <begin position="184"/>
        <end position="199"/>
    </location>
</feature>
<feature type="domain" description="LysM" evidence="10">
    <location>
        <begin position="198"/>
        <end position="247"/>
    </location>
</feature>
<dbReference type="InterPro" id="IPR023346">
    <property type="entry name" value="Lysozyme-like_dom_sf"/>
</dbReference>
<dbReference type="OrthoDB" id="5244067at2"/>
<dbReference type="CDD" id="cd00118">
    <property type="entry name" value="LysM"/>
    <property type="match status" value="1"/>
</dbReference>
<evidence type="ECO:0000256" key="9">
    <source>
        <dbReference type="SAM" id="SignalP"/>
    </source>
</evidence>
<keyword evidence="7" id="KW-0788">Thiol protease</keyword>
<dbReference type="Pfam" id="PF06737">
    <property type="entry name" value="Transglycosylas"/>
    <property type="match status" value="1"/>
</dbReference>
<dbReference type="GO" id="GO:0006508">
    <property type="term" value="P:proteolysis"/>
    <property type="evidence" value="ECO:0007669"/>
    <property type="project" value="UniProtKB-KW"/>
</dbReference>
<keyword evidence="4 9" id="KW-0732">Signal</keyword>
<feature type="chain" id="PRO_5015892677" evidence="9">
    <location>
        <begin position="46"/>
        <end position="405"/>
    </location>
</feature>
<feature type="compositionally biased region" description="Low complexity" evidence="8">
    <location>
        <begin position="138"/>
        <end position="172"/>
    </location>
</feature>
<dbReference type="InterPro" id="IPR018392">
    <property type="entry name" value="LysM"/>
</dbReference>
<feature type="domain" description="NlpC/P60" evidence="11">
    <location>
        <begin position="285"/>
        <end position="405"/>
    </location>
</feature>
<evidence type="ECO:0000256" key="4">
    <source>
        <dbReference type="ARBA" id="ARBA00022729"/>
    </source>
</evidence>
<sequence length="405" mass="40420">MLSSSTGRHRAPSSARRISKRFLATAGLTGAGMALPLVTATGAHAATVSTWDAVAQCESTGDWSINTGNGYYGGLQFDQSTWDAYGGQQYASRADLATKDQQIATAEKVLASQGPSAWPVCGPQAGLSQGGAAPSLNTSGSSGSSAASAPSTSSTSTSSTSTSSTSTGGSSSSDDESSEGGSGATAPSTSSSAPAASGSYTVKPGDWLSTIAQKQNVSGGWQRLYQLNKAELTKGPNWIYPGQKLVLGGSASSSTGTSSDSSASTGSSTKATNASATTSIPQGASAAAASAIAFAESHVGDAYVYGGNGPNAWDCSGLVQAAYAQAGVNLPRTAADQASSTTIIPVDQAQPGDLLFWSNDGTASGAYHVAMYVGGGRFVEAANPSAGVKWETISNYTPDFAGRIN</sequence>
<evidence type="ECO:0000256" key="6">
    <source>
        <dbReference type="ARBA" id="ARBA00022801"/>
    </source>
</evidence>
<proteinExistence type="inferred from homology"/>
<dbReference type="EMBL" id="QKYN01000066">
    <property type="protein sequence ID" value="RAG84387.1"/>
    <property type="molecule type" value="Genomic_DNA"/>
</dbReference>
<dbReference type="Gene3D" id="3.10.350.10">
    <property type="entry name" value="LysM domain"/>
    <property type="match status" value="1"/>
</dbReference>
<dbReference type="InterPro" id="IPR051202">
    <property type="entry name" value="Peptidase_C40"/>
</dbReference>
<evidence type="ECO:0000256" key="7">
    <source>
        <dbReference type="ARBA" id="ARBA00022807"/>
    </source>
</evidence>
<dbReference type="RefSeq" id="WP_111501886.1">
    <property type="nucleotide sequence ID" value="NZ_QKYN01000066.1"/>
</dbReference>
<dbReference type="Gene3D" id="3.90.1720.10">
    <property type="entry name" value="endopeptidase domain like (from Nostoc punctiforme)"/>
    <property type="match status" value="1"/>
</dbReference>
<evidence type="ECO:0000313" key="13">
    <source>
        <dbReference type="Proteomes" id="UP000248889"/>
    </source>
</evidence>
<feature type="signal peptide" evidence="9">
    <location>
        <begin position="1"/>
        <end position="45"/>
    </location>
</feature>
<evidence type="ECO:0000259" key="11">
    <source>
        <dbReference type="PROSITE" id="PS51935"/>
    </source>
</evidence>
<dbReference type="AlphaFoldDB" id="A0A2X0IIG8"/>
<comment type="caution">
    <text evidence="12">The sequence shown here is derived from an EMBL/GenBank/DDBJ whole genome shotgun (WGS) entry which is preliminary data.</text>
</comment>